<dbReference type="PROSITE" id="PS50172">
    <property type="entry name" value="BRCT"/>
    <property type="match status" value="4"/>
</dbReference>
<keyword evidence="4" id="KW-1185">Reference proteome</keyword>
<dbReference type="CDD" id="cd18438">
    <property type="entry name" value="BRCT_BRC1_like_rpt4"/>
    <property type="match status" value="1"/>
</dbReference>
<reference evidence="3" key="1">
    <citation type="journal article" date="2021" name="IMA Fungus">
        <title>Genomic characterization of three marine fungi, including Emericellopsis atlantica sp. nov. with signatures of a generalist lifestyle and marine biomass degradation.</title>
        <authorList>
            <person name="Hagestad O.C."/>
            <person name="Hou L."/>
            <person name="Andersen J.H."/>
            <person name="Hansen E.H."/>
            <person name="Altermark B."/>
            <person name="Li C."/>
            <person name="Kuhnert E."/>
            <person name="Cox R.J."/>
            <person name="Crous P.W."/>
            <person name="Spatafora J.W."/>
            <person name="Lail K."/>
            <person name="Amirebrahimi M."/>
            <person name="Lipzen A."/>
            <person name="Pangilinan J."/>
            <person name="Andreopoulos W."/>
            <person name="Hayes R.D."/>
            <person name="Ng V."/>
            <person name="Grigoriev I.V."/>
            <person name="Jackson S.A."/>
            <person name="Sutton T.D.S."/>
            <person name="Dobson A.D.W."/>
            <person name="Rama T."/>
        </authorList>
    </citation>
    <scope>NUCLEOTIDE SEQUENCE</scope>
    <source>
        <strain evidence="3">TRa3180A</strain>
    </source>
</reference>
<dbReference type="InterPro" id="IPR001357">
    <property type="entry name" value="BRCT_dom"/>
</dbReference>
<gene>
    <name evidence="3" type="ORF">BJ878DRAFT_476536</name>
</gene>
<organism evidence="3 4">
    <name type="scientific">Calycina marina</name>
    <dbReference type="NCBI Taxonomy" id="1763456"/>
    <lineage>
        <taxon>Eukaryota</taxon>
        <taxon>Fungi</taxon>
        <taxon>Dikarya</taxon>
        <taxon>Ascomycota</taxon>
        <taxon>Pezizomycotina</taxon>
        <taxon>Leotiomycetes</taxon>
        <taxon>Helotiales</taxon>
        <taxon>Pezizellaceae</taxon>
        <taxon>Calycina</taxon>
    </lineage>
</organism>
<dbReference type="GO" id="GO:0035361">
    <property type="term" value="C:Cul8-RING ubiquitin ligase complex"/>
    <property type="evidence" value="ECO:0007669"/>
    <property type="project" value="TreeGrafter"/>
</dbReference>
<dbReference type="AlphaFoldDB" id="A0A9P7ZAB1"/>
<dbReference type="PANTHER" id="PTHR47667">
    <property type="entry name" value="REGULATOR OF TY1 TRANSPOSITION PROTEIN 107"/>
    <property type="match status" value="1"/>
</dbReference>
<dbReference type="EMBL" id="MU253750">
    <property type="protein sequence ID" value="KAG9248379.1"/>
    <property type="molecule type" value="Genomic_DNA"/>
</dbReference>
<dbReference type="CDD" id="cd17743">
    <property type="entry name" value="BRCT_BRC1_like_rpt5"/>
    <property type="match status" value="1"/>
</dbReference>
<dbReference type="OrthoDB" id="342264at2759"/>
<dbReference type="GO" id="GO:1990683">
    <property type="term" value="P:DNA double-strand break attachment to nuclear envelope"/>
    <property type="evidence" value="ECO:0007669"/>
    <property type="project" value="TreeGrafter"/>
</dbReference>
<dbReference type="CDD" id="cd18437">
    <property type="entry name" value="BRCT_BRC1_like_rpt3"/>
    <property type="match status" value="1"/>
</dbReference>
<feature type="domain" description="BRCT" evidence="2">
    <location>
        <begin position="337"/>
        <end position="420"/>
    </location>
</feature>
<dbReference type="Proteomes" id="UP000887226">
    <property type="component" value="Unassembled WGS sequence"/>
</dbReference>
<feature type="domain" description="BRCT" evidence="2">
    <location>
        <begin position="104"/>
        <end position="195"/>
    </location>
</feature>
<feature type="domain" description="BRCT" evidence="2">
    <location>
        <begin position="3"/>
        <end position="102"/>
    </location>
</feature>
<dbReference type="Gene3D" id="3.40.50.10190">
    <property type="entry name" value="BRCT domain"/>
    <property type="match status" value="5"/>
</dbReference>
<dbReference type="Pfam" id="PF12738">
    <property type="entry name" value="PTCB-BRCT"/>
    <property type="match status" value="1"/>
</dbReference>
<accession>A0A9P7ZAB1</accession>
<sequence>MAASSDLFAKLKVVILQSDEVTKEHATEVQKSVEDHGGKAKIIPIEDRINFGDGITHVITTKHKFAQYAEAEEDRMLPVVTPNWVTMSLMRNKLLPHRPYTPDGETKFFSNLIVSCADIPDGDKEAIIGAVVTLGGTESNAVTKLTTHLCALTMDHPKVQSIIKKEMSKIKIVLPHWFDDCLKLGKRIDETPYLLPDPEIFHKNPEDDVEFPKTAHIEGATSPEPEFQEPPKGWRRATIFKNKKVMVSKDLEIHKRTRQIIDALINGGGGTITNSVKEADILVCRYRAGEDYVYASRAGKSVGNLSWLYHLITHNEWKSPLRKLLHYPIPKEPLPGFENLRITLSNYGGDARLYLENLVVASGGEYTKNMKADNTHLITARNNSEKCDAAREWQVEMVNHIWIEESYAKCEAQKLTDLRYTHFPPRTNLGEVIGHVSFDENVLAKVYFPGGPLVETKTPNPKKRSVMHDMDSNSEDNVMNDFTDTEKPLKTKSTKSIKIVTKPKSRLSPGPLSTPASVRRISAGLENGTPSSTRSAKAAAISNLQALAPDLALYEKEKKRKGLIWGGERAANRLDKERSLERESSPAVSNDDDADEHPKPKRAKRATFPPAEIRLLITKYEEWLDAPTKEEAEKKKLRELGVLVVQDPAKCTHLAAPAMVRTKKFLCALATGPTIVNSEFIGYCIKQREVPDAKKFPLKDTAAERKWNLKLKDVLVRAKANKRSLLRNAPVYCTPELPMNDTYKEIVESNGGTFLVYRARGGATIKPTRPEEDDGPAEPVYLLSGTRPEERKMWPKFVEMAKAGNMLPRIVKADWLLDTAMSQQHLQWNDKYLSTTGAEYA</sequence>
<protein>
    <recommendedName>
        <fullName evidence="2">BRCT domain-containing protein</fullName>
    </recommendedName>
</protein>
<evidence type="ECO:0000313" key="4">
    <source>
        <dbReference type="Proteomes" id="UP000887226"/>
    </source>
</evidence>
<dbReference type="SMART" id="SM00292">
    <property type="entry name" value="BRCT"/>
    <property type="match status" value="6"/>
</dbReference>
<evidence type="ECO:0000259" key="2">
    <source>
        <dbReference type="PROSITE" id="PS50172"/>
    </source>
</evidence>
<name>A0A9P7ZAB1_9HELO</name>
<dbReference type="GO" id="GO:0006302">
    <property type="term" value="P:double-strand break repair"/>
    <property type="evidence" value="ECO:0007669"/>
    <property type="project" value="TreeGrafter"/>
</dbReference>
<proteinExistence type="predicted"/>
<evidence type="ECO:0000313" key="3">
    <source>
        <dbReference type="EMBL" id="KAG9248379.1"/>
    </source>
</evidence>
<evidence type="ECO:0000256" key="1">
    <source>
        <dbReference type="SAM" id="MobiDB-lite"/>
    </source>
</evidence>
<feature type="domain" description="BRCT" evidence="2">
    <location>
        <begin position="235"/>
        <end position="316"/>
    </location>
</feature>
<feature type="region of interest" description="Disordered" evidence="1">
    <location>
        <begin position="574"/>
        <end position="605"/>
    </location>
</feature>
<dbReference type="GO" id="GO:0005634">
    <property type="term" value="C:nucleus"/>
    <property type="evidence" value="ECO:0007669"/>
    <property type="project" value="TreeGrafter"/>
</dbReference>
<dbReference type="PANTHER" id="PTHR47667:SF1">
    <property type="entry name" value="REGULATOR OF TY1 TRANSPOSITION PROTEIN 107"/>
    <property type="match status" value="1"/>
</dbReference>
<feature type="compositionally biased region" description="Basic and acidic residues" evidence="1">
    <location>
        <begin position="574"/>
        <end position="584"/>
    </location>
</feature>
<comment type="caution">
    <text evidence="3">The sequence shown here is derived from an EMBL/GenBank/DDBJ whole genome shotgun (WGS) entry which is preliminary data.</text>
</comment>
<dbReference type="CDD" id="cd18439">
    <property type="entry name" value="BRCT_BRC1_like_rpt6"/>
    <property type="match status" value="1"/>
</dbReference>
<dbReference type="CDD" id="cd18436">
    <property type="entry name" value="BRCT_BRC1_like_rpt2"/>
    <property type="match status" value="1"/>
</dbReference>
<dbReference type="FunFam" id="3.40.50.10190:FF:000048">
    <property type="entry name" value="DNA repair protein Rtt107"/>
    <property type="match status" value="1"/>
</dbReference>
<dbReference type="SUPFAM" id="SSF52113">
    <property type="entry name" value="BRCT domain"/>
    <property type="match status" value="6"/>
</dbReference>
<feature type="region of interest" description="Disordered" evidence="1">
    <location>
        <begin position="457"/>
        <end position="495"/>
    </location>
</feature>
<dbReference type="InterPro" id="IPR036420">
    <property type="entry name" value="BRCT_dom_sf"/>
</dbReference>
<dbReference type="Pfam" id="PF00533">
    <property type="entry name" value="BRCT"/>
    <property type="match status" value="2"/>
</dbReference>
<dbReference type="InterPro" id="IPR053036">
    <property type="entry name" value="CellCycle_DNARepair_Reg"/>
</dbReference>
<dbReference type="Pfam" id="PF16770">
    <property type="entry name" value="RTT107_BRCT_5"/>
    <property type="match status" value="1"/>
</dbReference>